<comment type="cofactor">
    <cofactor evidence="3">
        <name>Zn(2+)</name>
        <dbReference type="ChEBI" id="CHEBI:29105"/>
    </cofactor>
    <text evidence="3">Binds 1 divalent metal cation per subunit.</text>
</comment>
<feature type="binding site" evidence="3">
    <location>
        <position position="162"/>
    </location>
    <ligand>
        <name>a divalent metal cation</name>
        <dbReference type="ChEBI" id="CHEBI:60240"/>
    </ligand>
</feature>
<dbReference type="EMBL" id="JBANMG010000004">
    <property type="protein sequence ID" value="KAK6953788.1"/>
    <property type="molecule type" value="Genomic_DNA"/>
</dbReference>
<dbReference type="InterPro" id="IPR005511">
    <property type="entry name" value="SMP-30"/>
</dbReference>
<accession>A0AAX6MMB8</accession>
<evidence type="ECO:0000313" key="6">
    <source>
        <dbReference type="Proteomes" id="UP001369815"/>
    </source>
</evidence>
<feature type="binding site" evidence="3">
    <location>
        <position position="113"/>
    </location>
    <ligand>
        <name>substrate</name>
    </ligand>
</feature>
<sequence>MSGIKQYTAEEWLPSRSLLGESPLYRAHDDTFFFVDIKNKLVHTVPLSKGWSGKHTLELDEPITRLDVVDGRLDLLAAQTRLGFALLDPIKGGLDPIADVQHAEDSTLNDKVRMNDGAIDARGRWWAGTMAWDEESKIGRLWCLKGEKADDVSAGDRSPVFNGPVWSPDNKTMYLCDTPAGKIYRYDYDVESGKATDKRLFAQLDGGGMPDGLAVDVEGHVWVAANSQGETVRLSPEGKVTATCVIPGAKMCSCPAFGGKDMKTMFITSIRDDDEGSTGNVYRVRVDVAGIRRHSYRQNRT</sequence>
<feature type="binding site" evidence="3">
    <location>
        <position position="21"/>
    </location>
    <ligand>
        <name>a divalent metal cation</name>
        <dbReference type="ChEBI" id="CHEBI:60240"/>
    </ligand>
</feature>
<evidence type="ECO:0000256" key="1">
    <source>
        <dbReference type="ARBA" id="ARBA00008853"/>
    </source>
</evidence>
<evidence type="ECO:0000256" key="2">
    <source>
        <dbReference type="PIRSR" id="PIRSR605511-1"/>
    </source>
</evidence>
<organism evidence="5 6">
    <name type="scientific">Daldinia eschscholtzii</name>
    <dbReference type="NCBI Taxonomy" id="292717"/>
    <lineage>
        <taxon>Eukaryota</taxon>
        <taxon>Fungi</taxon>
        <taxon>Dikarya</taxon>
        <taxon>Ascomycota</taxon>
        <taxon>Pezizomycotina</taxon>
        <taxon>Sordariomycetes</taxon>
        <taxon>Xylariomycetidae</taxon>
        <taxon>Xylariales</taxon>
        <taxon>Hypoxylaceae</taxon>
        <taxon>Daldinia</taxon>
    </lineage>
</organism>
<dbReference type="GO" id="GO:0004341">
    <property type="term" value="F:gluconolactonase activity"/>
    <property type="evidence" value="ECO:0007669"/>
    <property type="project" value="TreeGrafter"/>
</dbReference>
<dbReference type="PRINTS" id="PR01790">
    <property type="entry name" value="SMP30FAMILY"/>
</dbReference>
<reference evidence="5 6" key="1">
    <citation type="journal article" date="2024" name="Front Chem Biol">
        <title>Unveiling the potential of Daldinia eschscholtzii MFLUCC 19-0629 through bioactivity and bioinformatics studies for enhanced sustainable agriculture production.</title>
        <authorList>
            <person name="Brooks S."/>
            <person name="Weaver J.A."/>
            <person name="Klomchit A."/>
            <person name="Alharthi S.A."/>
            <person name="Onlamun T."/>
            <person name="Nurani R."/>
            <person name="Vong T.K."/>
            <person name="Alberti F."/>
            <person name="Greco C."/>
        </authorList>
    </citation>
    <scope>NUCLEOTIDE SEQUENCE [LARGE SCALE GENOMIC DNA]</scope>
    <source>
        <strain evidence="5">MFLUCC 19-0629</strain>
    </source>
</reference>
<dbReference type="Gene3D" id="2.120.10.30">
    <property type="entry name" value="TolB, C-terminal domain"/>
    <property type="match status" value="1"/>
</dbReference>
<feature type="binding site" evidence="3">
    <location>
        <position position="115"/>
    </location>
    <ligand>
        <name>substrate</name>
    </ligand>
</feature>
<keyword evidence="3" id="KW-0479">Metal-binding</keyword>
<dbReference type="PANTHER" id="PTHR10907:SF47">
    <property type="entry name" value="REGUCALCIN"/>
    <property type="match status" value="1"/>
</dbReference>
<feature type="active site" description="Proton donor/acceptor" evidence="2">
    <location>
        <position position="211"/>
    </location>
</feature>
<feature type="binding site" evidence="3">
    <location>
        <position position="133"/>
    </location>
    <ligand>
        <name>substrate</name>
    </ligand>
</feature>
<comment type="similarity">
    <text evidence="1">Belongs to the SMP-30/CGR1 family.</text>
</comment>
<evidence type="ECO:0000259" key="4">
    <source>
        <dbReference type="Pfam" id="PF08450"/>
    </source>
</evidence>
<name>A0AAX6MMB8_9PEZI</name>
<protein>
    <recommendedName>
        <fullName evidence="4">SMP-30/Gluconolactonase/LRE-like region domain-containing protein</fullName>
    </recommendedName>
</protein>
<evidence type="ECO:0000256" key="3">
    <source>
        <dbReference type="PIRSR" id="PIRSR605511-2"/>
    </source>
</evidence>
<dbReference type="AlphaFoldDB" id="A0AAX6MMB8"/>
<dbReference type="GO" id="GO:0005509">
    <property type="term" value="F:calcium ion binding"/>
    <property type="evidence" value="ECO:0007669"/>
    <property type="project" value="TreeGrafter"/>
</dbReference>
<dbReference type="SUPFAM" id="SSF63829">
    <property type="entry name" value="Calcium-dependent phosphotriesterase"/>
    <property type="match status" value="1"/>
</dbReference>
<dbReference type="InterPro" id="IPR013658">
    <property type="entry name" value="SGL"/>
</dbReference>
<dbReference type="PANTHER" id="PTHR10907">
    <property type="entry name" value="REGUCALCIN"/>
    <property type="match status" value="1"/>
</dbReference>
<dbReference type="InterPro" id="IPR011042">
    <property type="entry name" value="6-blade_b-propeller_TolB-like"/>
</dbReference>
<feature type="domain" description="SMP-30/Gluconolactonase/LRE-like region" evidence="4">
    <location>
        <begin position="19"/>
        <end position="270"/>
    </location>
</feature>
<comment type="caution">
    <text evidence="5">The sequence shown here is derived from an EMBL/GenBank/DDBJ whole genome shotgun (WGS) entry which is preliminary data.</text>
</comment>
<keyword evidence="3" id="KW-0862">Zinc</keyword>
<dbReference type="Pfam" id="PF08450">
    <property type="entry name" value="SGL"/>
    <property type="match status" value="1"/>
</dbReference>
<gene>
    <name evidence="5" type="ORF">Daesc_003750</name>
</gene>
<feature type="binding site" evidence="3">
    <location>
        <position position="211"/>
    </location>
    <ligand>
        <name>a divalent metal cation</name>
        <dbReference type="ChEBI" id="CHEBI:60240"/>
    </ligand>
</feature>
<keyword evidence="6" id="KW-1185">Reference proteome</keyword>
<proteinExistence type="inferred from homology"/>
<evidence type="ECO:0000313" key="5">
    <source>
        <dbReference type="EMBL" id="KAK6953788.1"/>
    </source>
</evidence>
<dbReference type="Proteomes" id="UP001369815">
    <property type="component" value="Unassembled WGS sequence"/>
</dbReference>